<dbReference type="InterPro" id="IPR020849">
    <property type="entry name" value="Small_GTPase_Ras-type"/>
</dbReference>
<keyword evidence="1" id="KW-0547">Nucleotide-binding</keyword>
<dbReference type="STRING" id="6184.A0A430PZT6"/>
<proteinExistence type="predicted"/>
<comment type="caution">
    <text evidence="3">The sequence shown here is derived from an EMBL/GenBank/DDBJ whole genome shotgun (WGS) entry which is preliminary data.</text>
</comment>
<dbReference type="InterPro" id="IPR001806">
    <property type="entry name" value="Small_GTPase"/>
</dbReference>
<dbReference type="GO" id="GO:0003924">
    <property type="term" value="F:GTPase activity"/>
    <property type="evidence" value="ECO:0007669"/>
    <property type="project" value="InterPro"/>
</dbReference>
<dbReference type="GO" id="GO:0005525">
    <property type="term" value="F:GTP binding"/>
    <property type="evidence" value="ECO:0007669"/>
    <property type="project" value="UniProtKB-KW"/>
</dbReference>
<dbReference type="SMART" id="SM00175">
    <property type="entry name" value="RAB"/>
    <property type="match status" value="1"/>
</dbReference>
<dbReference type="NCBIfam" id="TIGR00231">
    <property type="entry name" value="small_GTP"/>
    <property type="match status" value="1"/>
</dbReference>
<evidence type="ECO:0000256" key="1">
    <source>
        <dbReference type="ARBA" id="ARBA00022741"/>
    </source>
</evidence>
<keyword evidence="2" id="KW-0342">GTP-binding</keyword>
<dbReference type="Proteomes" id="UP000290809">
    <property type="component" value="Unassembled WGS sequence"/>
</dbReference>
<organism evidence="3 4">
    <name type="scientific">Schistosoma bovis</name>
    <name type="common">Blood fluke</name>
    <dbReference type="NCBI Taxonomy" id="6184"/>
    <lineage>
        <taxon>Eukaryota</taxon>
        <taxon>Metazoa</taxon>
        <taxon>Spiralia</taxon>
        <taxon>Lophotrochozoa</taxon>
        <taxon>Platyhelminthes</taxon>
        <taxon>Trematoda</taxon>
        <taxon>Digenea</taxon>
        <taxon>Strigeidida</taxon>
        <taxon>Schistosomatoidea</taxon>
        <taxon>Schistosomatidae</taxon>
        <taxon>Schistosoma</taxon>
    </lineage>
</organism>
<dbReference type="InterPro" id="IPR005225">
    <property type="entry name" value="Small_GTP-bd"/>
</dbReference>
<dbReference type="PROSITE" id="PS51419">
    <property type="entry name" value="RAB"/>
    <property type="match status" value="1"/>
</dbReference>
<dbReference type="InterPro" id="IPR027417">
    <property type="entry name" value="P-loop_NTPase"/>
</dbReference>
<dbReference type="PROSITE" id="PS51421">
    <property type="entry name" value="RAS"/>
    <property type="match status" value="1"/>
</dbReference>
<dbReference type="EMBL" id="QMKO01003708">
    <property type="protein sequence ID" value="RTG80967.1"/>
    <property type="molecule type" value="Genomic_DNA"/>
</dbReference>
<keyword evidence="4" id="KW-1185">Reference proteome</keyword>
<gene>
    <name evidence="3" type="ORF">DC041_0011230</name>
</gene>
<dbReference type="Gene3D" id="3.40.50.300">
    <property type="entry name" value="P-loop containing nucleotide triphosphate hydrolases"/>
    <property type="match status" value="1"/>
</dbReference>
<dbReference type="SMART" id="SM00173">
    <property type="entry name" value="RAS"/>
    <property type="match status" value="1"/>
</dbReference>
<dbReference type="SUPFAM" id="SSF52540">
    <property type="entry name" value="P-loop containing nucleoside triphosphate hydrolases"/>
    <property type="match status" value="1"/>
</dbReference>
<dbReference type="GO" id="GO:0016020">
    <property type="term" value="C:membrane"/>
    <property type="evidence" value="ECO:0007669"/>
    <property type="project" value="InterPro"/>
</dbReference>
<sequence length="219" mass="24645">MAQLPKVDGVHHTLEILDTAGTEQFSSLRDLYIRNGQCFLVVYNLASRQTFSDIRNMRDNILRVKGLQPGSVQSVPIVLVGNKADLALNGHREIDPQESETLAAQWCCPHLETSARDDVGVNEAFLEAVRQSSHFSSVVLSAFVLRENVVCITLYVYSCRTSIHTHIRLSSHFSSVVLSAFVLRENVVCITLYVYSSKETKKRKFIYISITTELAKLIR</sequence>
<dbReference type="Pfam" id="PF00071">
    <property type="entry name" value="Ras"/>
    <property type="match status" value="1"/>
</dbReference>
<protein>
    <submittedName>
        <fullName evidence="3">Uncharacterized protein</fullName>
    </submittedName>
</protein>
<dbReference type="GO" id="GO:0007165">
    <property type="term" value="P:signal transduction"/>
    <property type="evidence" value="ECO:0007669"/>
    <property type="project" value="InterPro"/>
</dbReference>
<dbReference type="AlphaFoldDB" id="A0A430PZT6"/>
<accession>A0A430PZT6</accession>
<dbReference type="SMART" id="SM00174">
    <property type="entry name" value="RHO"/>
    <property type="match status" value="1"/>
</dbReference>
<name>A0A430PZT6_SCHBO</name>
<evidence type="ECO:0000313" key="3">
    <source>
        <dbReference type="EMBL" id="RTG80967.1"/>
    </source>
</evidence>
<evidence type="ECO:0000313" key="4">
    <source>
        <dbReference type="Proteomes" id="UP000290809"/>
    </source>
</evidence>
<evidence type="ECO:0000256" key="2">
    <source>
        <dbReference type="ARBA" id="ARBA00023134"/>
    </source>
</evidence>
<dbReference type="PANTHER" id="PTHR24070">
    <property type="entry name" value="RAS, DI-RAS, AND RHEB FAMILY MEMBERS OF SMALL GTPASE SUPERFAMILY"/>
    <property type="match status" value="1"/>
</dbReference>
<reference evidence="3 4" key="1">
    <citation type="journal article" date="2019" name="PLoS Pathog.">
        <title>Genome sequence of the bovine parasite Schistosoma bovis Tanzania.</title>
        <authorList>
            <person name="Oey H."/>
            <person name="Zakrzewski M."/>
            <person name="Gobert G."/>
            <person name="Gravermann K."/>
            <person name="Stoye J."/>
            <person name="Jones M."/>
            <person name="Mcmanus D."/>
            <person name="Krause L."/>
        </authorList>
    </citation>
    <scope>NUCLEOTIDE SEQUENCE [LARGE SCALE GENOMIC DNA]</scope>
    <source>
        <strain evidence="3 4">TAN1997</strain>
    </source>
</reference>
<dbReference type="PRINTS" id="PR00449">
    <property type="entry name" value="RASTRNSFRMNG"/>
</dbReference>